<dbReference type="InterPro" id="IPR039183">
    <property type="entry name" value="CCD66"/>
</dbReference>
<dbReference type="GO" id="GO:0005874">
    <property type="term" value="C:microtubule"/>
    <property type="evidence" value="ECO:0007669"/>
    <property type="project" value="TreeGrafter"/>
</dbReference>
<proteinExistence type="predicted"/>
<dbReference type="Proteomes" id="UP001479290">
    <property type="component" value="Unassembled WGS sequence"/>
</dbReference>
<evidence type="ECO:0000313" key="3">
    <source>
        <dbReference type="EMBL" id="KAK9967874.1"/>
    </source>
</evidence>
<evidence type="ECO:0000313" key="4">
    <source>
        <dbReference type="Proteomes" id="UP001479290"/>
    </source>
</evidence>
<protein>
    <recommendedName>
        <fullName evidence="2">CCDC66 domain-containing protein</fullName>
    </recommendedName>
</protein>
<feature type="compositionally biased region" description="Polar residues" evidence="1">
    <location>
        <begin position="136"/>
        <end position="146"/>
    </location>
</feature>
<keyword evidence="4" id="KW-1185">Reference proteome</keyword>
<feature type="compositionally biased region" description="Polar residues" evidence="1">
    <location>
        <begin position="603"/>
        <end position="631"/>
    </location>
</feature>
<evidence type="ECO:0000256" key="1">
    <source>
        <dbReference type="SAM" id="MobiDB-lite"/>
    </source>
</evidence>
<dbReference type="InterPro" id="IPR040467">
    <property type="entry name" value="CCDC66_dom"/>
</dbReference>
<organism evidence="3 4">
    <name type="scientific">Culter alburnus</name>
    <name type="common">Topmouth culter</name>
    <dbReference type="NCBI Taxonomy" id="194366"/>
    <lineage>
        <taxon>Eukaryota</taxon>
        <taxon>Metazoa</taxon>
        <taxon>Chordata</taxon>
        <taxon>Craniata</taxon>
        <taxon>Vertebrata</taxon>
        <taxon>Euteleostomi</taxon>
        <taxon>Actinopterygii</taxon>
        <taxon>Neopterygii</taxon>
        <taxon>Teleostei</taxon>
        <taxon>Ostariophysi</taxon>
        <taxon>Cypriniformes</taxon>
        <taxon>Xenocyprididae</taxon>
        <taxon>Xenocypridinae</taxon>
        <taxon>Culter</taxon>
    </lineage>
</organism>
<dbReference type="EMBL" id="JAWDJR010000010">
    <property type="protein sequence ID" value="KAK9967874.1"/>
    <property type="molecule type" value="Genomic_DNA"/>
</dbReference>
<feature type="compositionally biased region" description="Polar residues" evidence="1">
    <location>
        <begin position="785"/>
        <end position="797"/>
    </location>
</feature>
<feature type="compositionally biased region" description="Basic and acidic residues" evidence="1">
    <location>
        <begin position="100"/>
        <end position="110"/>
    </location>
</feature>
<feature type="compositionally biased region" description="Basic residues" evidence="1">
    <location>
        <begin position="72"/>
        <end position="87"/>
    </location>
</feature>
<feature type="region of interest" description="Disordered" evidence="1">
    <location>
        <begin position="180"/>
        <end position="203"/>
    </location>
</feature>
<dbReference type="PANTHER" id="PTHR22736:SF2">
    <property type="entry name" value="COILED-COIL DOMAIN-CONTAINING PROTEIN 66"/>
    <property type="match status" value="1"/>
</dbReference>
<name>A0AAW2A5H1_CULAL</name>
<reference evidence="3 4" key="1">
    <citation type="submission" date="2024-05" db="EMBL/GenBank/DDBJ databases">
        <title>A high-quality chromosomal-level genome assembly of Topmouth culter (Culter alburnus).</title>
        <authorList>
            <person name="Zhao H."/>
        </authorList>
    </citation>
    <scope>NUCLEOTIDE SEQUENCE [LARGE SCALE GENOMIC DNA]</scope>
    <source>
        <strain evidence="3">CATC2023</strain>
        <tissue evidence="3">Muscle</tissue>
    </source>
</reference>
<feature type="compositionally biased region" description="Polar residues" evidence="1">
    <location>
        <begin position="113"/>
        <end position="122"/>
    </location>
</feature>
<dbReference type="GO" id="GO:0005929">
    <property type="term" value="C:cilium"/>
    <property type="evidence" value="ECO:0007669"/>
    <property type="project" value="TreeGrafter"/>
</dbReference>
<feature type="region of interest" description="Disordered" evidence="1">
    <location>
        <begin position="71"/>
        <end position="146"/>
    </location>
</feature>
<accession>A0AAW2A5H1</accession>
<comment type="caution">
    <text evidence="3">The sequence shown here is derived from an EMBL/GenBank/DDBJ whole genome shotgun (WGS) entry which is preliminary data.</text>
</comment>
<dbReference type="GO" id="GO:0008017">
    <property type="term" value="F:microtubule binding"/>
    <property type="evidence" value="ECO:0007669"/>
    <property type="project" value="TreeGrafter"/>
</dbReference>
<feature type="region of interest" description="Disordered" evidence="1">
    <location>
        <begin position="589"/>
        <end position="631"/>
    </location>
</feature>
<sequence>MKRSHLSQSEERLLVASSNGHAFHCLWFQQNSQASKYWRLKMMNLGDGLLFELENGKPRLVLAKYGAESKSSNKKGFCRIPPRKKTQKIISSKQGPPQPDKAEQERKSKDTPAVSSVEQNITHGPRVTNAKHSTESLRVQSGSNKNDSCIVTQQKESVVCLTQEQFQQILSTINSTSAANALHGPNTHTHTAEPAVSSEENSHGTREAAKDFIPDGRHYEHRVSQVKTDREFPSDGQHSGLFSTFGERERDKDKLEARKAQWRRELDEQMALNRQQKASLKDMRAHDESCKARLKDVPETDGMSTRNAAGIESSKRRALAQTQRELPAAIRSAFIVGEAAPMEDVFNTQREEQQRRWLQELDRQREEAKLRRQQDKEINNQVEDIERWAVHFDSLHQPSTVGPDRGVPDMSSCLSHHRSVSGALSTAWEGMSTFGGDSLGRASVDTTQGNQQRSSYLRTMTALLDPAQIEERERRRLKQLEHQRAIEAQVEERRRQKEKEDATRRAQEQEEERRVERERERLQQQYINDTERQRHRKEVKSRKTEELYQSIQRAQEEAIKDRQFERIRDLAKKGHDVSKLLHSLEGDSVSQALSGPDLPGSSAILTSSKSQTQRMASPSTTSPRKDTAVQTEISHQPENEIVRDQDKQSPAAVIHTAPPNTLNGKKSHHGEVQASEKSKDHLSTAHKEVRADPYEPYARTSRNHKLEKRPEWNTQRPSKAFVPASERYPEALKRHRQESRRQRQIELMTLVERNTLSRTPQQELLPPAYAVNNQKPQAQKHRKSPQPQSENQLQEPSAFSAESRMTSPSIPAVKNRAHQPSQQASRQMEDMGRPPLLDYVPYVRTDEVYQMDPLAPLSRPSTNEVQQRGDAVVSSKRQATPLVQHDPDAPKSTERQQAILKGLSELRQGLLQRQRELETSLNPVMQTQQRNYFSPFKHV</sequence>
<dbReference type="AlphaFoldDB" id="A0AAW2A5H1"/>
<dbReference type="PANTHER" id="PTHR22736">
    <property type="entry name" value="COILED-COIL DOMAIN-CONTAINING PROTEIN 66"/>
    <property type="match status" value="1"/>
</dbReference>
<feature type="region of interest" description="Disordered" evidence="1">
    <location>
        <begin position="226"/>
        <end position="256"/>
    </location>
</feature>
<feature type="compositionally biased region" description="Basic and acidic residues" evidence="1">
    <location>
        <begin position="669"/>
        <end position="693"/>
    </location>
</feature>
<feature type="compositionally biased region" description="Basic and acidic residues" evidence="1">
    <location>
        <begin position="246"/>
        <end position="256"/>
    </location>
</feature>
<gene>
    <name evidence="3" type="ORF">ABG768_002238</name>
</gene>
<dbReference type="GO" id="GO:0060271">
    <property type="term" value="P:cilium assembly"/>
    <property type="evidence" value="ECO:0007669"/>
    <property type="project" value="TreeGrafter"/>
</dbReference>
<dbReference type="Pfam" id="PF15236">
    <property type="entry name" value="CCDC66"/>
    <property type="match status" value="1"/>
</dbReference>
<feature type="region of interest" description="Disordered" evidence="1">
    <location>
        <begin position="657"/>
        <end position="741"/>
    </location>
</feature>
<evidence type="ECO:0000259" key="2">
    <source>
        <dbReference type="Pfam" id="PF15236"/>
    </source>
</evidence>
<feature type="domain" description="CCDC66" evidence="2">
    <location>
        <begin position="437"/>
        <end position="579"/>
    </location>
</feature>
<feature type="region of interest" description="Disordered" evidence="1">
    <location>
        <begin position="773"/>
        <end position="836"/>
    </location>
</feature>
<feature type="region of interest" description="Disordered" evidence="1">
    <location>
        <begin position="490"/>
        <end position="539"/>
    </location>
</feature>
<feature type="compositionally biased region" description="Basic and acidic residues" evidence="1">
    <location>
        <begin position="490"/>
        <end position="522"/>
    </location>
</feature>